<gene>
    <name evidence="2" type="ORF">POCTA_138.1.T0280047</name>
</gene>
<feature type="transmembrane region" description="Helical" evidence="1">
    <location>
        <begin position="307"/>
        <end position="327"/>
    </location>
</feature>
<comment type="caution">
    <text evidence="2">The sequence shown here is derived from an EMBL/GenBank/DDBJ whole genome shotgun (WGS) entry which is preliminary data.</text>
</comment>
<evidence type="ECO:0000313" key="2">
    <source>
        <dbReference type="EMBL" id="CAD8153524.1"/>
    </source>
</evidence>
<evidence type="ECO:0000256" key="1">
    <source>
        <dbReference type="SAM" id="Phobius"/>
    </source>
</evidence>
<sequence length="342" mass="40674">MLDDISSSKSCWEQDLGPENQSHFLEKYFYDLITDNCDQILTNTLYRTLIEQKSDKKTLETILTRYIQEQIDLQQRQKIHSKYFFAKSVVSLKKLIQQFRQLLVPEENINNTSSTLSQSIEKKNKSGFFQNSEFIELYENEYFKEIGELNQGELIYIDVRFRITNSQLKEELYKIRSHILKQLLYQTSTDENFFQTFNDYYRLNTITVLLFVNGDINFDYEKYFDLKELHVGQKKFLIKLKVCYISANRLSSNFCISNNIISQTITQQNMAFYELKRYGQVKVIINKTICELRKMKQKANYSIFKDYKFYILAIGSVAAIGLLWKGFSNQENQARKLLRQQQ</sequence>
<keyword evidence="1" id="KW-0812">Transmembrane</keyword>
<dbReference type="OMA" id="KVCYISA"/>
<name>A0A8S1TP51_PAROT</name>
<dbReference type="AlphaFoldDB" id="A0A8S1TP51"/>
<accession>A0A8S1TP51</accession>
<dbReference type="EMBL" id="CAJJDP010000028">
    <property type="protein sequence ID" value="CAD8153524.1"/>
    <property type="molecule type" value="Genomic_DNA"/>
</dbReference>
<keyword evidence="3" id="KW-1185">Reference proteome</keyword>
<organism evidence="2 3">
    <name type="scientific">Paramecium octaurelia</name>
    <dbReference type="NCBI Taxonomy" id="43137"/>
    <lineage>
        <taxon>Eukaryota</taxon>
        <taxon>Sar</taxon>
        <taxon>Alveolata</taxon>
        <taxon>Ciliophora</taxon>
        <taxon>Intramacronucleata</taxon>
        <taxon>Oligohymenophorea</taxon>
        <taxon>Peniculida</taxon>
        <taxon>Parameciidae</taxon>
        <taxon>Paramecium</taxon>
    </lineage>
</organism>
<keyword evidence="1" id="KW-0472">Membrane</keyword>
<keyword evidence="1" id="KW-1133">Transmembrane helix</keyword>
<protein>
    <recommendedName>
        <fullName evidence="4">Transmembrane protein</fullName>
    </recommendedName>
</protein>
<evidence type="ECO:0000313" key="3">
    <source>
        <dbReference type="Proteomes" id="UP000683925"/>
    </source>
</evidence>
<dbReference type="OrthoDB" id="292125at2759"/>
<evidence type="ECO:0008006" key="4">
    <source>
        <dbReference type="Google" id="ProtNLM"/>
    </source>
</evidence>
<reference evidence="2" key="1">
    <citation type="submission" date="2021-01" db="EMBL/GenBank/DDBJ databases">
        <authorList>
            <consortium name="Genoscope - CEA"/>
            <person name="William W."/>
        </authorList>
    </citation>
    <scope>NUCLEOTIDE SEQUENCE</scope>
</reference>
<proteinExistence type="predicted"/>
<dbReference type="Proteomes" id="UP000683925">
    <property type="component" value="Unassembled WGS sequence"/>
</dbReference>